<dbReference type="PANTHER" id="PTHR34075:SF5">
    <property type="entry name" value="BLR3430 PROTEIN"/>
    <property type="match status" value="1"/>
</dbReference>
<organism evidence="3 4">
    <name type="scientific">Acidiplasma cupricumulans</name>
    <dbReference type="NCBI Taxonomy" id="312540"/>
    <lineage>
        <taxon>Archaea</taxon>
        <taxon>Methanobacteriati</taxon>
        <taxon>Thermoplasmatota</taxon>
        <taxon>Thermoplasmata</taxon>
        <taxon>Thermoplasmatales</taxon>
        <taxon>Ferroplasmaceae</taxon>
        <taxon>Acidiplasma</taxon>
    </lineage>
</organism>
<protein>
    <submittedName>
        <fullName evidence="3">Transcriptional regulator</fullName>
    </submittedName>
</protein>
<dbReference type="PANTHER" id="PTHR34075">
    <property type="entry name" value="BLR3430 PROTEIN"/>
    <property type="match status" value="1"/>
</dbReference>
<dbReference type="InterPro" id="IPR052513">
    <property type="entry name" value="Thioester_dehydratase-like"/>
</dbReference>
<reference evidence="3 4" key="1">
    <citation type="submission" date="2015-09" db="EMBL/GenBank/DDBJ databases">
        <title>Heavy metals and arsenic resistance mechanisms in polyextremophilic archaea of the family Ferroplasmaceae.</title>
        <authorList>
            <person name="Bulaev A.G."/>
            <person name="Kanygina A.V."/>
        </authorList>
    </citation>
    <scope>NUCLEOTIDE SEQUENCE [LARGE SCALE GENOMIC DNA]</scope>
    <source>
        <strain evidence="3 4">BH2</strain>
    </source>
</reference>
<dbReference type="Pfam" id="PF01796">
    <property type="entry name" value="OB_ChsH2_C"/>
    <property type="match status" value="1"/>
</dbReference>
<feature type="domain" description="ChsH2 rubredoxin-like zinc ribbon" evidence="2">
    <location>
        <begin position="14"/>
        <end position="42"/>
    </location>
</feature>
<dbReference type="Gene3D" id="6.10.30.10">
    <property type="match status" value="1"/>
</dbReference>
<dbReference type="RefSeq" id="WP_048101925.1">
    <property type="nucleotide sequence ID" value="NZ_LKBH01000142.1"/>
</dbReference>
<dbReference type="InterPro" id="IPR002878">
    <property type="entry name" value="ChsH2_C"/>
</dbReference>
<comment type="caution">
    <text evidence="3">The sequence shown here is derived from an EMBL/GenBank/DDBJ whole genome shotgun (WGS) entry which is preliminary data.</text>
</comment>
<dbReference type="InParanoid" id="A0A0N8VL31"/>
<evidence type="ECO:0000259" key="1">
    <source>
        <dbReference type="Pfam" id="PF01796"/>
    </source>
</evidence>
<evidence type="ECO:0000259" key="2">
    <source>
        <dbReference type="Pfam" id="PF12172"/>
    </source>
</evidence>
<gene>
    <name evidence="3" type="ORF">AOG55_06920</name>
</gene>
<dbReference type="EMBL" id="LKBH01000142">
    <property type="protein sequence ID" value="KQB35388.1"/>
    <property type="molecule type" value="Genomic_DNA"/>
</dbReference>
<dbReference type="SUPFAM" id="SSF50249">
    <property type="entry name" value="Nucleic acid-binding proteins"/>
    <property type="match status" value="1"/>
</dbReference>
<dbReference type="AlphaFoldDB" id="A0A0N8VL31"/>
<evidence type="ECO:0000313" key="3">
    <source>
        <dbReference type="EMBL" id="KQB35388.1"/>
    </source>
</evidence>
<keyword evidence="4" id="KW-1185">Reference proteome</keyword>
<dbReference type="GeneID" id="84221890"/>
<evidence type="ECO:0000313" key="4">
    <source>
        <dbReference type="Proteomes" id="UP000050301"/>
    </source>
</evidence>
<sequence>MTELSRIWRETEYRYNLIGFRCKNCGRTYFPPRDICPYCHRESIGKMEKVKLSGNGEILSYSIVHDSSPAFKREIPYVMALIKLDEGPSITAQVVDCNPDEVDIGRRVHMVFRKIREDGKNGIIEYGYKFRLD</sequence>
<name>A0A0N8VL31_9ARCH</name>
<dbReference type="InterPro" id="IPR022002">
    <property type="entry name" value="ChsH2_Znr"/>
</dbReference>
<accession>A0A0N8VL31</accession>
<dbReference type="InterPro" id="IPR012340">
    <property type="entry name" value="NA-bd_OB-fold"/>
</dbReference>
<proteinExistence type="predicted"/>
<dbReference type="Proteomes" id="UP000050301">
    <property type="component" value="Unassembled WGS sequence"/>
</dbReference>
<feature type="domain" description="ChsH2 C-terminal OB-fold" evidence="1">
    <location>
        <begin position="50"/>
        <end position="113"/>
    </location>
</feature>
<dbReference type="Pfam" id="PF12172">
    <property type="entry name" value="zf-ChsH2"/>
    <property type="match status" value="1"/>
</dbReference>